<evidence type="ECO:0000256" key="5">
    <source>
        <dbReference type="ARBA" id="ARBA00022989"/>
    </source>
</evidence>
<sequence>MTKQAKIIVTIGLMLGMALTALDTTIVGTAMPSIVGKLGGVTLYAWVISIYLLTSTVTVPIYGKLADLYGRKLLLLGGTAIFLAGSIACGLSQNMVELIIFRAIQGLGAGAVQPLVLTIIGDIFALEERARVQGLFSGVWGLSSIVGPAIGGVIVDRLSWSWVFYINIPFGLLSALLLIIALKENVTRSKHQLDYLGAATLTGSVVALLFAIQEGGSTWAWGSPQSIGLFAVAVLLLALFLRVEARASEPVLPLALFKNRFVTLASIGGVILGTVMFGVSSYLPLYVQGVRGGSATEAGLILMPLLVSWPIAAVLSGRLVMRMGYRFPAILGSLLSMVGALCVALFNMQTSYILAIFPIIAIGAGLGLISNVYILSVQNSVPWNVRGVATAATQFFRTMGGTIAIAVMGTVLNAQMGARFATILARFPGGISHAAAQDSPANLLVRPETRSLFSSSLLVQLQDALMQSLFWVYLLTAIVAAGAVIVALYVPHGRAEEHAYREASGDEAPVSAPVVHVDMG</sequence>
<dbReference type="Gene3D" id="1.20.1720.10">
    <property type="entry name" value="Multidrug resistance protein D"/>
    <property type="match status" value="1"/>
</dbReference>
<organism evidence="9 10">
    <name type="scientific">Ktedonobacter robiniae</name>
    <dbReference type="NCBI Taxonomy" id="2778365"/>
    <lineage>
        <taxon>Bacteria</taxon>
        <taxon>Bacillati</taxon>
        <taxon>Chloroflexota</taxon>
        <taxon>Ktedonobacteria</taxon>
        <taxon>Ktedonobacterales</taxon>
        <taxon>Ktedonobacteraceae</taxon>
        <taxon>Ktedonobacter</taxon>
    </lineage>
</organism>
<feature type="transmembrane region" description="Helical" evidence="7">
    <location>
        <begin position="295"/>
        <end position="315"/>
    </location>
</feature>
<name>A0ABQ3UPF5_9CHLR</name>
<protein>
    <submittedName>
        <fullName evidence="9">MFS transporter</fullName>
    </submittedName>
</protein>
<comment type="subcellular location">
    <subcellularLocation>
        <location evidence="1">Cell membrane</location>
        <topology evidence="1">Multi-pass membrane protein</topology>
    </subcellularLocation>
</comment>
<evidence type="ECO:0000256" key="6">
    <source>
        <dbReference type="ARBA" id="ARBA00023136"/>
    </source>
</evidence>
<dbReference type="RefSeq" id="WP_201370985.1">
    <property type="nucleotide sequence ID" value="NZ_BNJG01000001.1"/>
</dbReference>
<feature type="transmembrane region" description="Helical" evidence="7">
    <location>
        <begin position="160"/>
        <end position="181"/>
    </location>
</feature>
<dbReference type="InterPro" id="IPR004638">
    <property type="entry name" value="EmrB-like"/>
</dbReference>
<feature type="transmembrane region" description="Helical" evidence="7">
    <location>
        <begin position="327"/>
        <end position="346"/>
    </location>
</feature>
<dbReference type="SUPFAM" id="SSF103473">
    <property type="entry name" value="MFS general substrate transporter"/>
    <property type="match status" value="1"/>
</dbReference>
<dbReference type="InterPro" id="IPR036259">
    <property type="entry name" value="MFS_trans_sf"/>
</dbReference>
<feature type="transmembrane region" description="Helical" evidence="7">
    <location>
        <begin position="218"/>
        <end position="241"/>
    </location>
</feature>
<dbReference type="NCBIfam" id="TIGR00711">
    <property type="entry name" value="efflux_EmrB"/>
    <property type="match status" value="1"/>
</dbReference>
<evidence type="ECO:0000313" key="10">
    <source>
        <dbReference type="Proteomes" id="UP000654345"/>
    </source>
</evidence>
<keyword evidence="2" id="KW-0813">Transport</keyword>
<evidence type="ECO:0000256" key="1">
    <source>
        <dbReference type="ARBA" id="ARBA00004651"/>
    </source>
</evidence>
<dbReference type="CDD" id="cd17502">
    <property type="entry name" value="MFS_Azr1_MDR_like"/>
    <property type="match status" value="1"/>
</dbReference>
<dbReference type="PANTHER" id="PTHR23501:SF191">
    <property type="entry name" value="VACUOLAR BASIC AMINO ACID TRANSPORTER 4"/>
    <property type="match status" value="1"/>
</dbReference>
<proteinExistence type="predicted"/>
<dbReference type="EMBL" id="BNJG01000001">
    <property type="protein sequence ID" value="GHO54250.1"/>
    <property type="molecule type" value="Genomic_DNA"/>
</dbReference>
<keyword evidence="10" id="KW-1185">Reference proteome</keyword>
<evidence type="ECO:0000256" key="7">
    <source>
        <dbReference type="SAM" id="Phobius"/>
    </source>
</evidence>
<keyword evidence="5 7" id="KW-1133">Transmembrane helix</keyword>
<dbReference type="InterPro" id="IPR011701">
    <property type="entry name" value="MFS"/>
</dbReference>
<keyword evidence="6 7" id="KW-0472">Membrane</keyword>
<dbReference type="PROSITE" id="PS50850">
    <property type="entry name" value="MFS"/>
    <property type="match status" value="1"/>
</dbReference>
<keyword evidence="3" id="KW-1003">Cell membrane</keyword>
<evidence type="ECO:0000313" key="9">
    <source>
        <dbReference type="EMBL" id="GHO54250.1"/>
    </source>
</evidence>
<evidence type="ECO:0000259" key="8">
    <source>
        <dbReference type="PROSITE" id="PS50850"/>
    </source>
</evidence>
<reference evidence="9 10" key="1">
    <citation type="journal article" date="2021" name="Int. J. Syst. Evol. Microbiol.">
        <title>Reticulibacter mediterranei gen. nov., sp. nov., within the new family Reticulibacteraceae fam. nov., and Ktedonospora formicarum gen. nov., sp. nov., Ktedonobacter robiniae sp. nov., Dictyobacter formicarum sp. nov. and Dictyobacter arantiisoli sp. nov., belonging to the class Ktedonobacteria.</title>
        <authorList>
            <person name="Yabe S."/>
            <person name="Zheng Y."/>
            <person name="Wang C.M."/>
            <person name="Sakai Y."/>
            <person name="Abe K."/>
            <person name="Yokota A."/>
            <person name="Donadio S."/>
            <person name="Cavaletti L."/>
            <person name="Monciardini P."/>
        </authorList>
    </citation>
    <scope>NUCLEOTIDE SEQUENCE [LARGE SCALE GENOMIC DNA]</scope>
    <source>
        <strain evidence="9 10">SOSP1-30</strain>
    </source>
</reference>
<feature type="transmembrane region" description="Helical" evidence="7">
    <location>
        <begin position="193"/>
        <end position="212"/>
    </location>
</feature>
<evidence type="ECO:0000256" key="3">
    <source>
        <dbReference type="ARBA" id="ARBA00022475"/>
    </source>
</evidence>
<feature type="transmembrane region" description="Helical" evidence="7">
    <location>
        <begin position="43"/>
        <end position="62"/>
    </location>
</feature>
<gene>
    <name evidence="9" type="ORF">KSB_27250</name>
</gene>
<feature type="transmembrane region" description="Helical" evidence="7">
    <location>
        <begin position="395"/>
        <end position="414"/>
    </location>
</feature>
<dbReference type="Gene3D" id="1.20.1250.20">
    <property type="entry name" value="MFS general substrate transporter like domains"/>
    <property type="match status" value="1"/>
</dbReference>
<dbReference type="Proteomes" id="UP000654345">
    <property type="component" value="Unassembled WGS sequence"/>
</dbReference>
<evidence type="ECO:0000256" key="2">
    <source>
        <dbReference type="ARBA" id="ARBA00022448"/>
    </source>
</evidence>
<dbReference type="Pfam" id="PF07690">
    <property type="entry name" value="MFS_1"/>
    <property type="match status" value="1"/>
</dbReference>
<feature type="transmembrane region" description="Helical" evidence="7">
    <location>
        <begin position="74"/>
        <end position="93"/>
    </location>
</feature>
<feature type="transmembrane region" description="Helical" evidence="7">
    <location>
        <begin position="132"/>
        <end position="154"/>
    </location>
</feature>
<evidence type="ECO:0000256" key="4">
    <source>
        <dbReference type="ARBA" id="ARBA00022692"/>
    </source>
</evidence>
<comment type="caution">
    <text evidence="9">The sequence shown here is derived from an EMBL/GenBank/DDBJ whole genome shotgun (WGS) entry which is preliminary data.</text>
</comment>
<keyword evidence="4 7" id="KW-0812">Transmembrane</keyword>
<feature type="transmembrane region" description="Helical" evidence="7">
    <location>
        <begin position="261"/>
        <end position="283"/>
    </location>
</feature>
<dbReference type="InterPro" id="IPR020846">
    <property type="entry name" value="MFS_dom"/>
</dbReference>
<accession>A0ABQ3UPF5</accession>
<feature type="transmembrane region" description="Helical" evidence="7">
    <location>
        <begin position="470"/>
        <end position="491"/>
    </location>
</feature>
<feature type="transmembrane region" description="Helical" evidence="7">
    <location>
        <begin position="7"/>
        <end position="31"/>
    </location>
</feature>
<feature type="transmembrane region" description="Helical" evidence="7">
    <location>
        <begin position="99"/>
        <end position="120"/>
    </location>
</feature>
<dbReference type="PANTHER" id="PTHR23501">
    <property type="entry name" value="MAJOR FACILITATOR SUPERFAMILY"/>
    <property type="match status" value="1"/>
</dbReference>
<feature type="domain" description="Major facilitator superfamily (MFS) profile" evidence="8">
    <location>
        <begin position="9"/>
        <end position="494"/>
    </location>
</feature>
<feature type="transmembrane region" description="Helical" evidence="7">
    <location>
        <begin position="352"/>
        <end position="374"/>
    </location>
</feature>